<sequence length="296" mass="31781">METARNPDRTSVFLVDNGSLRPGATLNLRRVAAALGERTGMPVEARSLLHSNKVPAEELDGVPASTLGPAATWRAEEGITDMVVLPFFFGPSRALSGYLPERLGEVQAAHPGVRVRVASPLIDLQAPTDLRLARILRDGVAEQLRQLPAGSKPAVVLADHGSPIPEVTAVRNVLAGQLATLLEDQVRSVTPASMERREGDEYRFNEPLLENLLDEPGFNQGPVIVSMLFLSPGKHAGEGGDVVTICTEAESRNPGLETRITRLAGEHDGILAILADRLEEAIRGERYLLDLPAHGA</sequence>
<evidence type="ECO:0000313" key="1">
    <source>
        <dbReference type="EMBL" id="MYL27215.1"/>
    </source>
</evidence>
<proteinExistence type="predicted"/>
<dbReference type="RefSeq" id="WP_160899009.1">
    <property type="nucleotide sequence ID" value="NZ_WMEX01000005.1"/>
</dbReference>
<protein>
    <submittedName>
        <fullName evidence="1">Cobalamin biosynthesis protein CbiX</fullName>
    </submittedName>
</protein>
<dbReference type="Gene3D" id="3.40.50.1400">
    <property type="match status" value="2"/>
</dbReference>
<dbReference type="SUPFAM" id="SSF53800">
    <property type="entry name" value="Chelatase"/>
    <property type="match status" value="2"/>
</dbReference>
<organism evidence="1 2">
    <name type="scientific">Vreelandella halophila</name>
    <dbReference type="NCBI Taxonomy" id="86177"/>
    <lineage>
        <taxon>Bacteria</taxon>
        <taxon>Pseudomonadati</taxon>
        <taxon>Pseudomonadota</taxon>
        <taxon>Gammaproteobacteria</taxon>
        <taxon>Oceanospirillales</taxon>
        <taxon>Halomonadaceae</taxon>
        <taxon>Vreelandella</taxon>
    </lineage>
</organism>
<name>A0A9X4YG38_9GAMM</name>
<dbReference type="EMBL" id="WMEX01000005">
    <property type="protein sequence ID" value="MYL27215.1"/>
    <property type="molecule type" value="Genomic_DNA"/>
</dbReference>
<comment type="caution">
    <text evidence="1">The sequence shown here is derived from an EMBL/GenBank/DDBJ whole genome shotgun (WGS) entry which is preliminary data.</text>
</comment>
<dbReference type="AlphaFoldDB" id="A0A9X4YG38"/>
<dbReference type="PANTHER" id="PTHR33542">
    <property type="entry name" value="SIROHYDROCHLORIN FERROCHELATASE, CHLOROPLASTIC"/>
    <property type="match status" value="1"/>
</dbReference>
<keyword evidence="2" id="KW-1185">Reference proteome</keyword>
<gene>
    <name evidence="1" type="ORF">GLW01_10455</name>
</gene>
<dbReference type="OrthoDB" id="6146280at2"/>
<dbReference type="PANTHER" id="PTHR33542:SF3">
    <property type="entry name" value="SIROHYDROCHLORIN FERROCHELATASE, CHLOROPLASTIC"/>
    <property type="match status" value="1"/>
</dbReference>
<reference evidence="1 2" key="1">
    <citation type="submission" date="2019-11" db="EMBL/GenBank/DDBJ databases">
        <title>Genome sequences of 17 halophilic strains isolated from different environments.</title>
        <authorList>
            <person name="Furrow R.E."/>
        </authorList>
    </citation>
    <scope>NUCLEOTIDE SEQUENCE [LARGE SCALE GENOMIC DNA]</scope>
    <source>
        <strain evidence="1 2">22507_15_FS</strain>
    </source>
</reference>
<evidence type="ECO:0000313" key="2">
    <source>
        <dbReference type="Proteomes" id="UP000460751"/>
    </source>
</evidence>
<dbReference type="InterPro" id="IPR050963">
    <property type="entry name" value="Sirohydro_Cobaltochel/CbiX"/>
</dbReference>
<dbReference type="Proteomes" id="UP000460751">
    <property type="component" value="Unassembled WGS sequence"/>
</dbReference>
<accession>A0A9X4YG38</accession>